<organism evidence="13 14">
    <name type="scientific">Treponema succinifaciens (strain ATCC 33096 / DSM 2489 / 6091)</name>
    <dbReference type="NCBI Taxonomy" id="869209"/>
    <lineage>
        <taxon>Bacteria</taxon>
        <taxon>Pseudomonadati</taxon>
        <taxon>Spirochaetota</taxon>
        <taxon>Spirochaetia</taxon>
        <taxon>Spirochaetales</taxon>
        <taxon>Treponemataceae</taxon>
        <taxon>Treponema</taxon>
    </lineage>
</organism>
<evidence type="ECO:0000256" key="7">
    <source>
        <dbReference type="ARBA" id="ARBA00022779"/>
    </source>
</evidence>
<dbReference type="PANTHER" id="PTHR30534:SF0">
    <property type="entry name" value="FLAGELLAR MOTOR SWITCH PROTEIN FLIG"/>
    <property type="match status" value="1"/>
</dbReference>
<dbReference type="GO" id="GO:0003774">
    <property type="term" value="F:cytoskeletal motor activity"/>
    <property type="evidence" value="ECO:0007669"/>
    <property type="project" value="InterPro"/>
</dbReference>
<evidence type="ECO:0000259" key="12">
    <source>
        <dbReference type="Pfam" id="PF14842"/>
    </source>
</evidence>
<evidence type="ECO:0000313" key="14">
    <source>
        <dbReference type="Proteomes" id="UP000006852"/>
    </source>
</evidence>
<evidence type="ECO:0000256" key="3">
    <source>
        <dbReference type="ARBA" id="ARBA00010299"/>
    </source>
</evidence>
<dbReference type="GO" id="GO:0071973">
    <property type="term" value="P:bacterial-type flagellum-dependent cell motility"/>
    <property type="evidence" value="ECO:0007669"/>
    <property type="project" value="InterPro"/>
</dbReference>
<dbReference type="HOGENOM" id="CLU_047835_1_0_12"/>
<evidence type="ECO:0000256" key="6">
    <source>
        <dbReference type="ARBA" id="ARBA00022500"/>
    </source>
</evidence>
<evidence type="ECO:0000256" key="8">
    <source>
        <dbReference type="ARBA" id="ARBA00023136"/>
    </source>
</evidence>
<dbReference type="Pfam" id="PF14841">
    <property type="entry name" value="FliG_M"/>
    <property type="match status" value="1"/>
</dbReference>
<feature type="domain" description="Flagellar motor switch protein FliG middle" evidence="11">
    <location>
        <begin position="206"/>
        <end position="278"/>
    </location>
</feature>
<dbReference type="STRING" id="869209.Tresu_1486"/>
<keyword evidence="8" id="KW-0472">Membrane</keyword>
<dbReference type="Gene3D" id="1.10.220.30">
    <property type="match status" value="3"/>
</dbReference>
<dbReference type="InterPro" id="IPR023087">
    <property type="entry name" value="Flg_Motor_Flig_C"/>
</dbReference>
<evidence type="ECO:0000256" key="4">
    <source>
        <dbReference type="ARBA" id="ARBA00021870"/>
    </source>
</evidence>
<feature type="domain" description="Flagellar motor switch protein FliG N-terminal" evidence="12">
    <location>
        <begin position="101"/>
        <end position="197"/>
    </location>
</feature>
<name>F2NS86_TRES6</name>
<evidence type="ECO:0000256" key="2">
    <source>
        <dbReference type="ARBA" id="ARBA00004413"/>
    </source>
</evidence>
<proteinExistence type="inferred from homology"/>
<dbReference type="OrthoDB" id="355797at2"/>
<keyword evidence="6" id="KW-0145">Chemotaxis</keyword>
<dbReference type="GO" id="GO:0006935">
    <property type="term" value="P:chemotaxis"/>
    <property type="evidence" value="ECO:0007669"/>
    <property type="project" value="UniProtKB-KW"/>
</dbReference>
<comment type="subcellular location">
    <subcellularLocation>
        <location evidence="1">Bacterial flagellum basal body</location>
    </subcellularLocation>
    <subcellularLocation>
        <location evidence="2">Cell membrane</location>
        <topology evidence="2">Peripheral membrane protein</topology>
        <orientation evidence="2">Cytoplasmic side</orientation>
    </subcellularLocation>
</comment>
<dbReference type="RefSeq" id="WP_013701669.1">
    <property type="nucleotide sequence ID" value="NC_015385.1"/>
</dbReference>
<keyword evidence="13" id="KW-0282">Flagellum</keyword>
<dbReference type="GO" id="GO:0005886">
    <property type="term" value="C:plasma membrane"/>
    <property type="evidence" value="ECO:0007669"/>
    <property type="project" value="UniProtKB-SubCell"/>
</dbReference>
<dbReference type="InterPro" id="IPR000090">
    <property type="entry name" value="Flg_Motor_Flig"/>
</dbReference>
<protein>
    <recommendedName>
        <fullName evidence="4">Flagellar motor switch protein FliG</fullName>
    </recommendedName>
</protein>
<keyword evidence="14" id="KW-1185">Reference proteome</keyword>
<dbReference type="GO" id="GO:0009425">
    <property type="term" value="C:bacterial-type flagellum basal body"/>
    <property type="evidence" value="ECO:0007669"/>
    <property type="project" value="UniProtKB-SubCell"/>
</dbReference>
<keyword evidence="13" id="KW-0969">Cilium</keyword>
<dbReference type="eggNOG" id="COG1536">
    <property type="taxonomic scope" value="Bacteria"/>
</dbReference>
<reference evidence="13 14" key="1">
    <citation type="journal article" date="2011" name="Stand. Genomic Sci.">
        <title>Complete genome sequence of Treponema succinifaciens type strain (6091).</title>
        <authorList>
            <person name="Han C."/>
            <person name="Gronow S."/>
            <person name="Teshima H."/>
            <person name="Lapidus A."/>
            <person name="Nolan M."/>
            <person name="Lucas S."/>
            <person name="Hammon N."/>
            <person name="Deshpande S."/>
            <person name="Cheng J.F."/>
            <person name="Zeytun A."/>
            <person name="Tapia R."/>
            <person name="Goodwin L."/>
            <person name="Pitluck S."/>
            <person name="Liolios K."/>
            <person name="Pagani I."/>
            <person name="Ivanova N."/>
            <person name="Mavromatis K."/>
            <person name="Mikhailova N."/>
            <person name="Huntemann M."/>
            <person name="Pati A."/>
            <person name="Chen A."/>
            <person name="Palaniappan K."/>
            <person name="Land M."/>
            <person name="Hauser L."/>
            <person name="Brambilla E.M."/>
            <person name="Rohde M."/>
            <person name="Goker M."/>
            <person name="Woyke T."/>
            <person name="Bristow J."/>
            <person name="Eisen J.A."/>
            <person name="Markowitz V."/>
            <person name="Hugenholtz P."/>
            <person name="Kyrpides N.C."/>
            <person name="Klenk H.P."/>
            <person name="Detter J.C."/>
        </authorList>
    </citation>
    <scope>NUCLEOTIDE SEQUENCE [LARGE SCALE GENOMIC DNA]</scope>
    <source>
        <strain evidence="14">ATCC 33096 / DSM 2489 / 6091</strain>
    </source>
</reference>
<evidence type="ECO:0000256" key="1">
    <source>
        <dbReference type="ARBA" id="ARBA00004117"/>
    </source>
</evidence>
<dbReference type="EMBL" id="CP002631">
    <property type="protein sequence ID" value="AEB14387.1"/>
    <property type="molecule type" value="Genomic_DNA"/>
</dbReference>
<evidence type="ECO:0000259" key="10">
    <source>
        <dbReference type="Pfam" id="PF01706"/>
    </source>
</evidence>
<gene>
    <name evidence="13" type="ordered locus">Tresu_1486</name>
</gene>
<evidence type="ECO:0000259" key="11">
    <source>
        <dbReference type="Pfam" id="PF14841"/>
    </source>
</evidence>
<keyword evidence="7" id="KW-0283">Flagellar rotation</keyword>
<dbReference type="GeneID" id="302998644"/>
<sequence>MNLEDYRLNAYSAGAGQNKKLVHKPVFENVNSAIDRIEKQNKENAERQNIEQAKIAAKTGTWFEKKKSATSDDVKNAAKNLTSGGLVKIPASSTEKDSIYRRVAKFLVIVGIDEAAKILPHLTEEQTEKIIPEIASIQKITPEESASILEEFESLVEKAREEGGLETARNILTKAYGSEKAEDMLKKSVKYPDGKPFDYLSDANAERIKVLIDGESDAVKSLVLSQIEPKKAAKVINLMDVDDKKKIVLRLAKMKPVAPEVLAEIDRSLHEKLLTQNTENSQNMDGRGVLAQILKRMNPSVENSIINTLSEQDPELGEDLRKRLFTEEDVIGSDDRFIQNYLHDMEDRDIAVLIYGKNDAFREKILSNVSKNRRRVILDEESMIHHLTKSDSEKMTSSFYSVLRRAWENGDLRVSGRDEGEVYV</sequence>
<dbReference type="Pfam" id="PF01706">
    <property type="entry name" value="FliG_C"/>
    <property type="match status" value="1"/>
</dbReference>
<keyword evidence="5" id="KW-1003">Cell membrane</keyword>
<dbReference type="InterPro" id="IPR028263">
    <property type="entry name" value="FliG_N"/>
</dbReference>
<dbReference type="Pfam" id="PF14842">
    <property type="entry name" value="FliG_N"/>
    <property type="match status" value="1"/>
</dbReference>
<reference evidence="14" key="2">
    <citation type="submission" date="2011-04" db="EMBL/GenBank/DDBJ databases">
        <title>The complete genome of chromosome of Treponema succinifaciens DSM 2489.</title>
        <authorList>
            <person name="Lucas S."/>
            <person name="Copeland A."/>
            <person name="Lapidus A."/>
            <person name="Bruce D."/>
            <person name="Goodwin L."/>
            <person name="Pitluck S."/>
            <person name="Peters L."/>
            <person name="Kyrpides N."/>
            <person name="Mavromatis K."/>
            <person name="Ivanova N."/>
            <person name="Ovchinnikova G."/>
            <person name="Teshima H."/>
            <person name="Detter J.C."/>
            <person name="Tapia R."/>
            <person name="Han C."/>
            <person name="Land M."/>
            <person name="Hauser L."/>
            <person name="Markowitz V."/>
            <person name="Cheng J.-F."/>
            <person name="Hugenholtz P."/>
            <person name="Woyke T."/>
            <person name="Wu D."/>
            <person name="Gronow S."/>
            <person name="Wellnitz S."/>
            <person name="Brambilla E."/>
            <person name="Klenk H.-P."/>
            <person name="Eisen J.A."/>
        </authorList>
    </citation>
    <scope>NUCLEOTIDE SEQUENCE [LARGE SCALE GENOMIC DNA]</scope>
    <source>
        <strain evidence="14">ATCC 33096 / DSM 2489 / 6091</strain>
    </source>
</reference>
<dbReference type="PRINTS" id="PR00954">
    <property type="entry name" value="FLGMOTORFLIG"/>
</dbReference>
<keyword evidence="9" id="KW-0975">Bacterial flagellum</keyword>
<dbReference type="InterPro" id="IPR011002">
    <property type="entry name" value="FliG_a-hlx"/>
</dbReference>
<evidence type="ECO:0000313" key="13">
    <source>
        <dbReference type="EMBL" id="AEB14387.1"/>
    </source>
</evidence>
<evidence type="ECO:0000256" key="9">
    <source>
        <dbReference type="ARBA" id="ARBA00023143"/>
    </source>
</evidence>
<keyword evidence="13" id="KW-0966">Cell projection</keyword>
<feature type="domain" description="Flagellar motor switch protein FliG C-terminal" evidence="10">
    <location>
        <begin position="308"/>
        <end position="413"/>
    </location>
</feature>
<dbReference type="Proteomes" id="UP000006852">
    <property type="component" value="Chromosome"/>
</dbReference>
<dbReference type="PANTHER" id="PTHR30534">
    <property type="entry name" value="FLAGELLAR MOTOR SWITCH PROTEIN FLIG"/>
    <property type="match status" value="1"/>
</dbReference>
<dbReference type="InterPro" id="IPR032779">
    <property type="entry name" value="FliG_M"/>
</dbReference>
<comment type="similarity">
    <text evidence="3">Belongs to the FliG family.</text>
</comment>
<dbReference type="KEGG" id="tsu:Tresu_1486"/>
<dbReference type="SUPFAM" id="SSF48029">
    <property type="entry name" value="FliG"/>
    <property type="match status" value="2"/>
</dbReference>
<dbReference type="AlphaFoldDB" id="F2NS86"/>
<accession>F2NS86</accession>
<evidence type="ECO:0000256" key="5">
    <source>
        <dbReference type="ARBA" id="ARBA00022475"/>
    </source>
</evidence>